<dbReference type="PANTHER" id="PTHR11319">
    <property type="entry name" value="G PROTEIN-COUPLED RECEPTOR-RELATED"/>
    <property type="match status" value="1"/>
</dbReference>
<evidence type="ECO:0000313" key="3">
    <source>
        <dbReference type="EMBL" id="CDJ63213.1"/>
    </source>
</evidence>
<dbReference type="EMBL" id="HG722738">
    <property type="protein sequence ID" value="CDJ63213.1"/>
    <property type="molecule type" value="Genomic_DNA"/>
</dbReference>
<evidence type="ECO:0000259" key="2">
    <source>
        <dbReference type="Pfam" id="PF07699"/>
    </source>
</evidence>
<evidence type="ECO:0000256" key="1">
    <source>
        <dbReference type="SAM" id="Phobius"/>
    </source>
</evidence>
<feature type="transmembrane region" description="Helical" evidence="1">
    <location>
        <begin position="876"/>
        <end position="904"/>
    </location>
</feature>
<keyword evidence="1" id="KW-1133">Transmembrane helix</keyword>
<name>U6MJG2_9EIME</name>
<dbReference type="VEuPathDB" id="ToxoDB:ENH_00036000"/>
<keyword evidence="1" id="KW-0472">Membrane</keyword>
<dbReference type="RefSeq" id="XP_013440575.1">
    <property type="nucleotide sequence ID" value="XM_013585121.1"/>
</dbReference>
<feature type="transmembrane region" description="Helical" evidence="1">
    <location>
        <begin position="1028"/>
        <end position="1056"/>
    </location>
</feature>
<dbReference type="SUPFAM" id="SSF57184">
    <property type="entry name" value="Growth factor receptor domain"/>
    <property type="match status" value="1"/>
</dbReference>
<feature type="domain" description="Tyrosine-protein kinase ephrin type A/B receptor-like" evidence="2">
    <location>
        <begin position="138"/>
        <end position="191"/>
    </location>
</feature>
<keyword evidence="4" id="KW-1185">Reference proteome</keyword>
<dbReference type="Proteomes" id="UP000030754">
    <property type="component" value="Unassembled WGS sequence"/>
</dbReference>
<dbReference type="OrthoDB" id="411811at2759"/>
<evidence type="ECO:0000313" key="4">
    <source>
        <dbReference type="Proteomes" id="UP000030754"/>
    </source>
</evidence>
<dbReference type="Gene3D" id="2.10.50.10">
    <property type="entry name" value="Tumor Necrosis Factor Receptor, subunit A, domain 2"/>
    <property type="match status" value="3"/>
</dbReference>
<dbReference type="GeneID" id="25473763"/>
<reference evidence="3" key="1">
    <citation type="submission" date="2013-10" db="EMBL/GenBank/DDBJ databases">
        <title>Genomic analysis of the causative agents of coccidiosis in chickens.</title>
        <authorList>
            <person name="Reid A.J."/>
            <person name="Blake D."/>
            <person name="Billington K."/>
            <person name="Browne H."/>
            <person name="Dunn M."/>
            <person name="Hung S."/>
            <person name="Kawahara F."/>
            <person name="Miranda-Saavedra D."/>
            <person name="Mourier T."/>
            <person name="Nagra H."/>
            <person name="Otto T.D."/>
            <person name="Rawlings N."/>
            <person name="Sanchez A."/>
            <person name="Sanders M."/>
            <person name="Subramaniam C."/>
            <person name="Tay Y."/>
            <person name="Dear P."/>
            <person name="Doerig C."/>
            <person name="Gruber A."/>
            <person name="Parkinson J."/>
            <person name="Shirley M."/>
            <person name="Wan K.L."/>
            <person name="Berriman M."/>
            <person name="Tomley F."/>
            <person name="Pain A."/>
        </authorList>
    </citation>
    <scope>NUCLEOTIDE SEQUENCE [LARGE SCALE GENOMIC DNA]</scope>
    <source>
        <strain evidence="3">Houghton</strain>
    </source>
</reference>
<feature type="domain" description="Tyrosine-protein kinase ephrin type A/B receptor-like" evidence="2">
    <location>
        <begin position="196"/>
        <end position="244"/>
    </location>
</feature>
<keyword evidence="1" id="KW-0812">Transmembrane</keyword>
<organism evidence="3 4">
    <name type="scientific">Eimeria necatrix</name>
    <dbReference type="NCBI Taxonomy" id="51315"/>
    <lineage>
        <taxon>Eukaryota</taxon>
        <taxon>Sar</taxon>
        <taxon>Alveolata</taxon>
        <taxon>Apicomplexa</taxon>
        <taxon>Conoidasida</taxon>
        <taxon>Coccidia</taxon>
        <taxon>Eucoccidiorida</taxon>
        <taxon>Eimeriorina</taxon>
        <taxon>Eimeriidae</taxon>
        <taxon>Eimeria</taxon>
    </lineage>
</organism>
<dbReference type="InterPro" id="IPR009030">
    <property type="entry name" value="Growth_fac_rcpt_cys_sf"/>
</dbReference>
<feature type="transmembrane region" description="Helical" evidence="1">
    <location>
        <begin position="1003"/>
        <end position="1021"/>
    </location>
</feature>
<feature type="transmembrane region" description="Helical" evidence="1">
    <location>
        <begin position="965"/>
        <end position="983"/>
    </location>
</feature>
<proteinExistence type="predicted"/>
<dbReference type="AlphaFoldDB" id="U6MJG2"/>
<feature type="transmembrane region" description="Helical" evidence="1">
    <location>
        <begin position="757"/>
        <end position="785"/>
    </location>
</feature>
<protein>
    <recommendedName>
        <fullName evidence="2">Tyrosine-protein kinase ephrin type A/B receptor-like domain-containing protein</fullName>
    </recommendedName>
</protein>
<dbReference type="SMART" id="SM01411">
    <property type="entry name" value="Ephrin_rec_like"/>
    <property type="match status" value="4"/>
</dbReference>
<feature type="transmembrane region" description="Helical" evidence="1">
    <location>
        <begin position="1068"/>
        <end position="1088"/>
    </location>
</feature>
<accession>U6MJG2</accession>
<gene>
    <name evidence="3" type="ORF">ENH_00036000</name>
</gene>
<reference evidence="3" key="2">
    <citation type="submission" date="2013-10" db="EMBL/GenBank/DDBJ databases">
        <authorList>
            <person name="Aslett M."/>
        </authorList>
    </citation>
    <scope>NUCLEOTIDE SEQUENCE [LARGE SCALE GENOMIC DNA]</scope>
    <source>
        <strain evidence="3">Houghton</strain>
    </source>
</reference>
<dbReference type="Pfam" id="PF07699">
    <property type="entry name" value="Ephrin_rec_like"/>
    <property type="match status" value="2"/>
</dbReference>
<dbReference type="InterPro" id="IPR011641">
    <property type="entry name" value="Tyr-kin_ephrin_A/B_rcpt-like"/>
</dbReference>
<feature type="transmembrane region" description="Helical" evidence="1">
    <location>
        <begin position="935"/>
        <end position="953"/>
    </location>
</feature>
<sequence length="1095" mass="120389">MTFHRSFEGPLLQLLPLDTTAATPEFKYTAREWYALGEEQVLEAAVVGSGSSLGSAGSSLGSALGSSPGLSSFALSAAGTPQQRAFALRNVAVDAETGALTLRLRDIQEETVSFQVVGTGIVSSTSTRVSFRVACRDGHFYSGGMCMRCPAGSFNNLSLVKETPQVHFSSCRKCPLKKGTVAEGSTSQDQCLCAKGYHKEQGQSECTPCPAGWYKDTVGDTGCTGGGCPANSVSHVEGAVSSDDRHCSCLPGYYAVYEEEELRCVEVERGHFSLGGFRAVPVKCPPFTSTAAASLAADLSHCLCEAGYQPASAAALGDPSSAASLLRRWLLLHPAYGALGDSQVCVGCGRRHFKGRVSAEACEKCPLHSFASSSAPTARASCSNCLPGFYPTASEDLPCGACKPHHFCVGSDPQGDTLRPFAGDKVPCSPHTLTVEPNHENKSPHSCIVSGGVLLFGGPGPEDGAAPESVEVSPRHDDCGVSEQFEQRLFVRAGLLPAGIGIGIGIGGREQQLQQLQRQLLQGLDRERGLQALQRELGDCQHWLHFFVSVSLSPRLLLRQSPSRVPRLQESPQVLPGGGRGLSPQRRHFAAARRQFAAERGLFAAARRQFAAERRQFAAAGGQFAVEGREFAAAGGEFAAERRQFAAARRQFAAGRRQFAAERRQCRPRVRRRKETPAPRGLPQVHPHHRGLRHALFHRRLTPIYVTVLFFLHTATTRNMLSLLDCSVIDYGAPHGTKSLLRAAMSVPCSLQPRSAYFRYFLLGIVGIAAWGIGIPLVSFSVLYANRKRLNSRETRLKFGFLHNGFVRRFWFWETVVFARKLCVLVISALSSSTVSNCSRLWPASVIAVIFNIYHLRSQPFDKRSKLCLLLSPSSLFWRFSGAFLPLFVSFLSLFVFVLLWFFLRLLLSPFHHYLLSPFHRYLLSPFHRYLLSPFHRSFLSLFCILFCLFRLFSSVSFRCSLLSLFLHYFLSLLTIPSLFHYYSLSLFRCSIYCASFSLSPSLLLYSPLSLLLHSLLSLFLHSLLSLWTVLFCLFCSVLSCLFCTIIFCLFFSILFCPLLPNLSSVPFFLTSLLSPPSYSFFSIILCLQLSPIVS</sequence>
<dbReference type="PANTHER" id="PTHR11319:SF35">
    <property type="entry name" value="OUTER MEMBRANE PROTEIN PMPC-RELATED"/>
    <property type="match status" value="1"/>
</dbReference>